<feature type="compositionally biased region" description="Gly residues" evidence="1">
    <location>
        <begin position="222"/>
        <end position="232"/>
    </location>
</feature>
<feature type="region of interest" description="Disordered" evidence="1">
    <location>
        <begin position="196"/>
        <end position="249"/>
    </location>
</feature>
<dbReference type="AlphaFoldDB" id="A0AAV9ZHX1"/>
<accession>A0AAV9ZHX1</accession>
<dbReference type="Proteomes" id="UP001362999">
    <property type="component" value="Unassembled WGS sequence"/>
</dbReference>
<sequence length="394" mass="43012">MLPQLPTAGETHWKRAAAAAAQLTCSLLIDSASASAHDLRLTWWRPNHTSLVVADTANSSSAMRGHRYDRITVAPCRGLSIPSSPSLPPHPLLFSFHLPSHDHIATIHPGMIPSLLLVFHPPSIPPLTTFTFFLSPSIFNLSTPSLLRLIHDLPSLALLVTSFPPPPRRSPPFLLTLFRPIRYAFRADLYPASRSIHDGDDVGAGSKNTEGRWRCDEEGEEGGGGGGGGRGGEMAVRGEEGRGWGGEVRETKEDASAGCVRACGSGRLRGAEYVGRCDGEYSGGEDEDRMSSRRWGIRTRVMFPPYSSLSSSSLYPPTLIGHVIRRRLFSRLRSSSVYPPSIPISPPFHAPIRCSVPPSTPYIYLHLHQISTPHRPLVASFPSFHLLPCMSALR</sequence>
<gene>
    <name evidence="2" type="ORF">R3P38DRAFT_3459391</name>
</gene>
<organism evidence="2 3">
    <name type="scientific">Favolaschia claudopus</name>
    <dbReference type="NCBI Taxonomy" id="2862362"/>
    <lineage>
        <taxon>Eukaryota</taxon>
        <taxon>Fungi</taxon>
        <taxon>Dikarya</taxon>
        <taxon>Basidiomycota</taxon>
        <taxon>Agaricomycotina</taxon>
        <taxon>Agaricomycetes</taxon>
        <taxon>Agaricomycetidae</taxon>
        <taxon>Agaricales</taxon>
        <taxon>Marasmiineae</taxon>
        <taxon>Mycenaceae</taxon>
        <taxon>Favolaschia</taxon>
    </lineage>
</organism>
<comment type="caution">
    <text evidence="2">The sequence shown here is derived from an EMBL/GenBank/DDBJ whole genome shotgun (WGS) entry which is preliminary data.</text>
</comment>
<feature type="compositionally biased region" description="Basic and acidic residues" evidence="1">
    <location>
        <begin position="236"/>
        <end position="249"/>
    </location>
</feature>
<dbReference type="EMBL" id="JAWWNJ010000147">
    <property type="protein sequence ID" value="KAK6983836.1"/>
    <property type="molecule type" value="Genomic_DNA"/>
</dbReference>
<evidence type="ECO:0000256" key="1">
    <source>
        <dbReference type="SAM" id="MobiDB-lite"/>
    </source>
</evidence>
<proteinExistence type="predicted"/>
<protein>
    <submittedName>
        <fullName evidence="2">Uncharacterized protein</fullName>
    </submittedName>
</protein>
<keyword evidence="3" id="KW-1185">Reference proteome</keyword>
<name>A0AAV9ZHX1_9AGAR</name>
<reference evidence="2 3" key="1">
    <citation type="journal article" date="2024" name="J Genomics">
        <title>Draft genome sequencing and assembly of Favolaschia claudopus CIRM-BRFM 2984 isolated from oak limbs.</title>
        <authorList>
            <person name="Navarro D."/>
            <person name="Drula E."/>
            <person name="Chaduli D."/>
            <person name="Cazenave R."/>
            <person name="Ahrendt S."/>
            <person name="Wang J."/>
            <person name="Lipzen A."/>
            <person name="Daum C."/>
            <person name="Barry K."/>
            <person name="Grigoriev I.V."/>
            <person name="Favel A."/>
            <person name="Rosso M.N."/>
            <person name="Martin F."/>
        </authorList>
    </citation>
    <scope>NUCLEOTIDE SEQUENCE [LARGE SCALE GENOMIC DNA]</scope>
    <source>
        <strain evidence="2 3">CIRM-BRFM 2984</strain>
    </source>
</reference>
<evidence type="ECO:0000313" key="2">
    <source>
        <dbReference type="EMBL" id="KAK6983836.1"/>
    </source>
</evidence>
<evidence type="ECO:0000313" key="3">
    <source>
        <dbReference type="Proteomes" id="UP001362999"/>
    </source>
</evidence>